<gene>
    <name evidence="9" type="ORF">IAA04_01650</name>
</gene>
<dbReference type="InterPro" id="IPR050157">
    <property type="entry name" value="PSI_iron-sulfur_center"/>
</dbReference>
<dbReference type="InterPro" id="IPR017896">
    <property type="entry name" value="4Fe4S_Fe-S-bd"/>
</dbReference>
<dbReference type="PANTHER" id="PTHR24960">
    <property type="entry name" value="PHOTOSYSTEM I IRON-SULFUR CENTER-RELATED"/>
    <property type="match status" value="1"/>
</dbReference>
<dbReference type="SUPFAM" id="SSF54862">
    <property type="entry name" value="4Fe-4S ferredoxins"/>
    <property type="match status" value="1"/>
</dbReference>
<dbReference type="EMBL" id="DWWL01000007">
    <property type="protein sequence ID" value="HJC46739.1"/>
    <property type="molecule type" value="Genomic_DNA"/>
</dbReference>
<keyword evidence="5" id="KW-0479">Metal-binding</keyword>
<evidence type="ECO:0000256" key="4">
    <source>
        <dbReference type="ARBA" id="ARBA00022485"/>
    </source>
</evidence>
<reference evidence="9" key="2">
    <citation type="submission" date="2021-04" db="EMBL/GenBank/DDBJ databases">
        <authorList>
            <person name="Gilroy R."/>
        </authorList>
    </citation>
    <scope>NUCLEOTIDE SEQUENCE</scope>
    <source>
        <strain evidence="9">CHK183-5548</strain>
    </source>
</reference>
<dbReference type="Gene3D" id="3.40.50.360">
    <property type="match status" value="1"/>
</dbReference>
<evidence type="ECO:0000256" key="7">
    <source>
        <dbReference type="ARBA" id="ARBA00023014"/>
    </source>
</evidence>
<accession>A0A9D2T5U1</accession>
<proteinExistence type="predicted"/>
<protein>
    <recommendedName>
        <fullName evidence="3">Ferredoxin</fullName>
    </recommendedName>
</protein>
<feature type="domain" description="4Fe-4S ferredoxin-type" evidence="8">
    <location>
        <begin position="175"/>
        <end position="205"/>
    </location>
</feature>
<keyword evidence="6" id="KW-0408">Iron</keyword>
<dbReference type="Proteomes" id="UP000823883">
    <property type="component" value="Unassembled WGS sequence"/>
</dbReference>
<evidence type="ECO:0000256" key="6">
    <source>
        <dbReference type="ARBA" id="ARBA00023004"/>
    </source>
</evidence>
<evidence type="ECO:0000313" key="10">
    <source>
        <dbReference type="Proteomes" id="UP000823883"/>
    </source>
</evidence>
<dbReference type="PROSITE" id="PS00198">
    <property type="entry name" value="4FE4S_FER_1"/>
    <property type="match status" value="2"/>
</dbReference>
<reference evidence="9" key="1">
    <citation type="journal article" date="2021" name="PeerJ">
        <title>Extensive microbial diversity within the chicken gut microbiome revealed by metagenomics and culture.</title>
        <authorList>
            <person name="Gilroy R."/>
            <person name="Ravi A."/>
            <person name="Getino M."/>
            <person name="Pursley I."/>
            <person name="Horton D.L."/>
            <person name="Alikhan N.F."/>
            <person name="Baker D."/>
            <person name="Gharbi K."/>
            <person name="Hall N."/>
            <person name="Watson M."/>
            <person name="Adriaenssens E.M."/>
            <person name="Foster-Nyarko E."/>
            <person name="Jarju S."/>
            <person name="Secka A."/>
            <person name="Antonio M."/>
            <person name="Oren A."/>
            <person name="Chaudhuri R.R."/>
            <person name="La Ragione R."/>
            <person name="Hildebrand F."/>
            <person name="Pallen M.J."/>
        </authorList>
    </citation>
    <scope>NUCLEOTIDE SEQUENCE</scope>
    <source>
        <strain evidence="9">CHK183-5548</strain>
    </source>
</reference>
<comment type="function">
    <text evidence="2">Ferredoxins are iron-sulfur proteins that transfer electrons in a wide variety of metabolic reactions.</text>
</comment>
<evidence type="ECO:0000259" key="8">
    <source>
        <dbReference type="PROSITE" id="PS51379"/>
    </source>
</evidence>
<name>A0A9D2T5U1_9FIRM</name>
<comment type="cofactor">
    <cofactor evidence="1">
        <name>[4Fe-4S] cluster</name>
        <dbReference type="ChEBI" id="CHEBI:49883"/>
    </cofactor>
</comment>
<dbReference type="Pfam" id="PF12837">
    <property type="entry name" value="Fer4_6"/>
    <property type="match status" value="1"/>
</dbReference>
<dbReference type="GO" id="GO:0051539">
    <property type="term" value="F:4 iron, 4 sulfur cluster binding"/>
    <property type="evidence" value="ECO:0007669"/>
    <property type="project" value="UniProtKB-KW"/>
</dbReference>
<dbReference type="AlphaFoldDB" id="A0A9D2T5U1"/>
<dbReference type="PANTHER" id="PTHR24960:SF79">
    <property type="entry name" value="PHOTOSYSTEM I IRON-SULFUR CENTER"/>
    <property type="match status" value="1"/>
</dbReference>
<keyword evidence="4" id="KW-0004">4Fe-4S</keyword>
<comment type="caution">
    <text evidence="9">The sequence shown here is derived from an EMBL/GenBank/DDBJ whole genome shotgun (WGS) entry which is preliminary data.</text>
</comment>
<feature type="domain" description="4Fe-4S ferredoxin-type" evidence="8">
    <location>
        <begin position="206"/>
        <end position="232"/>
    </location>
</feature>
<dbReference type="GO" id="GO:0046872">
    <property type="term" value="F:metal ion binding"/>
    <property type="evidence" value="ECO:0007669"/>
    <property type="project" value="UniProtKB-KW"/>
</dbReference>
<dbReference type="Pfam" id="PF00037">
    <property type="entry name" value="Fer4"/>
    <property type="match status" value="1"/>
</dbReference>
<evidence type="ECO:0000313" key="9">
    <source>
        <dbReference type="EMBL" id="HJC46739.1"/>
    </source>
</evidence>
<evidence type="ECO:0000256" key="5">
    <source>
        <dbReference type="ARBA" id="ARBA00022723"/>
    </source>
</evidence>
<evidence type="ECO:0000256" key="2">
    <source>
        <dbReference type="ARBA" id="ARBA00003532"/>
    </source>
</evidence>
<organism evidence="9 10">
    <name type="scientific">Candidatus Lachnoclostridium pullistercoris</name>
    <dbReference type="NCBI Taxonomy" id="2838632"/>
    <lineage>
        <taxon>Bacteria</taxon>
        <taxon>Bacillati</taxon>
        <taxon>Bacillota</taxon>
        <taxon>Clostridia</taxon>
        <taxon>Lachnospirales</taxon>
        <taxon>Lachnospiraceae</taxon>
    </lineage>
</organism>
<dbReference type="SUPFAM" id="SSF52218">
    <property type="entry name" value="Flavoproteins"/>
    <property type="match status" value="1"/>
</dbReference>
<sequence>MTAAIYFSPTDTSRKGAEAIARELAGDGPVLSINVTRFDAAAEKTEFSAEDLVVFGAPVYGGRLYRGCRERFSRFHGNNTPCVITVTYGNRHYDDALIELFDLVRELGFRPAAAAALVGQHTYGQIQVGRPDEKDLAQDREFAAKAAENLAKGVFLESVPGNRPYVKGDEGGKGGSFRPLTSDACTGCGLCVRECPEGAIGADCRTIDPQACIACFRCIRICPAGAKNMNVPAYQEFAEEFSRKLSQPRENEYFL</sequence>
<dbReference type="PROSITE" id="PS51379">
    <property type="entry name" value="4FE4S_FER_2"/>
    <property type="match status" value="2"/>
</dbReference>
<dbReference type="InterPro" id="IPR017900">
    <property type="entry name" value="4Fe4S_Fe_S_CS"/>
</dbReference>
<evidence type="ECO:0000256" key="1">
    <source>
        <dbReference type="ARBA" id="ARBA00001966"/>
    </source>
</evidence>
<dbReference type="Gene3D" id="3.30.70.20">
    <property type="match status" value="1"/>
</dbReference>
<keyword evidence="7" id="KW-0411">Iron-sulfur</keyword>
<evidence type="ECO:0000256" key="3">
    <source>
        <dbReference type="ARBA" id="ARBA00013529"/>
    </source>
</evidence>
<dbReference type="InterPro" id="IPR029039">
    <property type="entry name" value="Flavoprotein-like_sf"/>
</dbReference>